<dbReference type="InterPro" id="IPR052006">
    <property type="entry name" value="MLP-like"/>
</dbReference>
<accession>D7GNL9</accession>
<evidence type="ECO:0000259" key="3">
    <source>
        <dbReference type="SMART" id="SM01037"/>
    </source>
</evidence>
<proteinExistence type="evidence at transcript level"/>
<dbReference type="GO" id="GO:0006952">
    <property type="term" value="P:defense response"/>
    <property type="evidence" value="ECO:0007669"/>
    <property type="project" value="InterPro"/>
</dbReference>
<dbReference type="Gene3D" id="3.30.530.20">
    <property type="match status" value="1"/>
</dbReference>
<reference evidence="4" key="3">
    <citation type="submission" date="2010-06" db="EMBL/GenBank/DDBJ databases">
        <authorList>
            <person name="Giacomo B."/>
        </authorList>
    </citation>
    <scope>NUCLEOTIDE SEQUENCE</scope>
    <source>
        <tissue evidence="4">Leaf</tissue>
    </source>
</reference>
<dbReference type="SUPFAM" id="SSF55961">
    <property type="entry name" value="Bet v1-like"/>
    <property type="match status" value="1"/>
</dbReference>
<keyword evidence="2" id="KW-1133">Transmembrane helix</keyword>
<feature type="non-terminal residue" evidence="4">
    <location>
        <position position="1"/>
    </location>
</feature>
<dbReference type="SMART" id="SM01037">
    <property type="entry name" value="Bet_v_1"/>
    <property type="match status" value="1"/>
</dbReference>
<reference evidence="4" key="2">
    <citation type="submission" date="2010-06" db="EMBL/GenBank/DDBJ databases">
        <title>Transcriptomic changes induced by an acute ozone stress in sensitive and tolerant Populus spp.</title>
        <authorList>
            <person name="Bartoli G."/>
            <person name="Bernardi R."/>
            <person name="Durante M."/>
        </authorList>
    </citation>
    <scope>NUCLEOTIDE SEQUENCE</scope>
    <source>
        <tissue evidence="4">Leaf</tissue>
    </source>
</reference>
<sequence length="186" mass="21335">LLPTISPLNVKKIKLVDHTSSWESKVGSRKRVHFDEGLNSDFLKEGDSHDIFNLFSLRIIINYLLRSIIFFIAFVFLKHAYTLTSSGVVFLNAGLEDFKDEVVEIDPKAKKITYKVLEGNMMLFYYSFQAALEVTEGTAKWTVEFIKKDDSCPNPDHYLHRLDSVNKDINAHLLPNNRNSTTEHAL</sequence>
<dbReference type="Pfam" id="PF00407">
    <property type="entry name" value="Bet_v_1"/>
    <property type="match status" value="1"/>
</dbReference>
<dbReference type="InterPro" id="IPR023393">
    <property type="entry name" value="START-like_dom_sf"/>
</dbReference>
<keyword evidence="2" id="KW-0472">Membrane</keyword>
<reference evidence="4" key="1">
    <citation type="thesis" date="2010" institute="Department of Crop Biology" country="Genetics Section, University of Pisa, Pisa, Italy">
        <title>Morpho-anatomical alterations and transcriptomic changes induced by an acute ozone stress in sensitive and tolerant Populus spp.</title>
        <authorList>
            <person name="Bartoli G."/>
        </authorList>
    </citation>
    <scope>NUCLEOTIDE SEQUENCE</scope>
    <source>
        <tissue evidence="4">Leaf</tissue>
    </source>
</reference>
<feature type="transmembrane region" description="Helical" evidence="2">
    <location>
        <begin position="55"/>
        <end position="77"/>
    </location>
</feature>
<name>D7GNL9_POPCA</name>
<comment type="similarity">
    <text evidence="1">Belongs to the MLP family.</text>
</comment>
<protein>
    <recommendedName>
        <fullName evidence="3">Bet v I/Major latex protein domain-containing protein</fullName>
    </recommendedName>
</protein>
<dbReference type="PANTHER" id="PTHR31338:SF16">
    <property type="entry name" value="POLYKETIDE CYCLASE_DEHYDRASE AND LIPID TRANSPORT SUPERFAMILY PROTEIN"/>
    <property type="match status" value="1"/>
</dbReference>
<dbReference type="InterPro" id="IPR000916">
    <property type="entry name" value="Bet_v_I/MLP"/>
</dbReference>
<evidence type="ECO:0000313" key="4">
    <source>
        <dbReference type="EMBL" id="CBN72506.1"/>
    </source>
</evidence>
<dbReference type="EMBL" id="FN985036">
    <property type="protein sequence ID" value="CBN72506.1"/>
    <property type="molecule type" value="mRNA"/>
</dbReference>
<dbReference type="PANTHER" id="PTHR31338">
    <property type="entry name" value="POLYKETIDE CYCLASE/DEHYDRASE AND LIPID TRANSPORT SUPERFAMILY PROTEIN"/>
    <property type="match status" value="1"/>
</dbReference>
<evidence type="ECO:0000256" key="1">
    <source>
        <dbReference type="ARBA" id="ARBA00038242"/>
    </source>
</evidence>
<evidence type="ECO:0000256" key="2">
    <source>
        <dbReference type="SAM" id="Phobius"/>
    </source>
</evidence>
<dbReference type="AlphaFoldDB" id="D7GNL9"/>
<keyword evidence="2" id="KW-0812">Transmembrane</keyword>
<feature type="domain" description="Bet v I/Major latex protein" evidence="3">
    <location>
        <begin position="69"/>
        <end position="176"/>
    </location>
</feature>
<organism evidence="4">
    <name type="scientific">Populus canadensis</name>
    <name type="common">Canadian poplar</name>
    <name type="synonym">Populus deltoides x Populus nigra</name>
    <dbReference type="NCBI Taxonomy" id="3690"/>
    <lineage>
        <taxon>Eukaryota</taxon>
        <taxon>Viridiplantae</taxon>
        <taxon>Streptophyta</taxon>
        <taxon>Embryophyta</taxon>
        <taxon>Tracheophyta</taxon>
        <taxon>Spermatophyta</taxon>
        <taxon>Magnoliopsida</taxon>
        <taxon>eudicotyledons</taxon>
        <taxon>Gunneridae</taxon>
        <taxon>Pentapetalae</taxon>
        <taxon>rosids</taxon>
        <taxon>fabids</taxon>
        <taxon>Malpighiales</taxon>
        <taxon>Salicaceae</taxon>
        <taxon>Saliceae</taxon>
        <taxon>Populus</taxon>
    </lineage>
</organism>